<accession>A0A1L3GQP7</accession>
<dbReference type="PANTHER" id="PTHR43464:SF19">
    <property type="entry name" value="UBIQUINONE BIOSYNTHESIS O-METHYLTRANSFERASE, MITOCHONDRIAL"/>
    <property type="match status" value="1"/>
</dbReference>
<reference evidence="5 6" key="1">
    <citation type="journal article" date="2017" name="Genome Announc.">
        <title>Complete Genome Sequences of Two Acetylene-Fermenting Pelobacter acetylenicus Strains.</title>
        <authorList>
            <person name="Sutton J.M."/>
            <person name="Baesman S.M."/>
            <person name="Fierst J.L."/>
            <person name="Poret-Peterson A.T."/>
            <person name="Oremland R.S."/>
            <person name="Dunlap D.S."/>
            <person name="Akob D.M."/>
        </authorList>
    </citation>
    <scope>NUCLEOTIDE SEQUENCE [LARGE SCALE GENOMIC DNA]</scope>
    <source>
        <strain evidence="5 6">SFB93</strain>
    </source>
</reference>
<dbReference type="OrthoDB" id="5298787at2"/>
<protein>
    <recommendedName>
        <fullName evidence="4">Methyltransferase domain-containing protein</fullName>
    </recommendedName>
</protein>
<dbReference type="InterPro" id="IPR041698">
    <property type="entry name" value="Methyltransf_25"/>
</dbReference>
<dbReference type="CDD" id="cd02440">
    <property type="entry name" value="AdoMet_MTases"/>
    <property type="match status" value="1"/>
</dbReference>
<organism evidence="5 6">
    <name type="scientific">Syntrophotalea acetylenivorans</name>
    <dbReference type="NCBI Taxonomy" id="1842532"/>
    <lineage>
        <taxon>Bacteria</taxon>
        <taxon>Pseudomonadati</taxon>
        <taxon>Thermodesulfobacteriota</taxon>
        <taxon>Desulfuromonadia</taxon>
        <taxon>Desulfuromonadales</taxon>
        <taxon>Syntrophotaleaceae</taxon>
        <taxon>Syntrophotalea</taxon>
    </lineage>
</organism>
<dbReference type="STRING" id="1842532.A7E78_10630"/>
<evidence type="ECO:0000259" key="4">
    <source>
        <dbReference type="Pfam" id="PF13649"/>
    </source>
</evidence>
<dbReference type="GO" id="GO:0008168">
    <property type="term" value="F:methyltransferase activity"/>
    <property type="evidence" value="ECO:0007669"/>
    <property type="project" value="UniProtKB-KW"/>
</dbReference>
<dbReference type="Gene3D" id="3.40.50.150">
    <property type="entry name" value="Vaccinia Virus protein VP39"/>
    <property type="match status" value="1"/>
</dbReference>
<feature type="domain" description="Methyltransferase" evidence="4">
    <location>
        <begin position="36"/>
        <end position="123"/>
    </location>
</feature>
<sequence>MANDWNKVWQERGEKPLLFDPWLQRVLPLLPQGKLLDIACGRGRNALPMAELGYSVTALDASSQGLSQLSEEARRRGLAIATVQQDLEQLPQLPSAYFDVVLQFFYLQRSLFDAVRAAVRPGGVVVARTFSRAGDFAGGPGNPDYVLEVGELLTLFHDWDILLHEEGIDEAERGGGLAGIVARKPQSTTERERPCA</sequence>
<dbReference type="SUPFAM" id="SSF53335">
    <property type="entry name" value="S-adenosyl-L-methionine-dependent methyltransferases"/>
    <property type="match status" value="1"/>
</dbReference>
<dbReference type="PANTHER" id="PTHR43464">
    <property type="entry name" value="METHYLTRANSFERASE"/>
    <property type="match status" value="1"/>
</dbReference>
<proteinExistence type="predicted"/>
<dbReference type="Proteomes" id="UP000182517">
    <property type="component" value="Chromosome"/>
</dbReference>
<dbReference type="KEGG" id="pef:A7E78_10630"/>
<name>A0A1L3GQP7_9BACT</name>
<dbReference type="Pfam" id="PF13649">
    <property type="entry name" value="Methyltransf_25"/>
    <property type="match status" value="1"/>
</dbReference>
<evidence type="ECO:0000256" key="1">
    <source>
        <dbReference type="ARBA" id="ARBA00022603"/>
    </source>
</evidence>
<dbReference type="EMBL" id="CP015519">
    <property type="protein sequence ID" value="APG28262.1"/>
    <property type="molecule type" value="Genomic_DNA"/>
</dbReference>
<dbReference type="InterPro" id="IPR029063">
    <property type="entry name" value="SAM-dependent_MTases_sf"/>
</dbReference>
<keyword evidence="6" id="KW-1185">Reference proteome</keyword>
<evidence type="ECO:0000313" key="6">
    <source>
        <dbReference type="Proteomes" id="UP000182517"/>
    </source>
</evidence>
<gene>
    <name evidence="5" type="ORF">A7E78_10630</name>
</gene>
<dbReference type="AlphaFoldDB" id="A0A1L3GQP7"/>
<evidence type="ECO:0000313" key="5">
    <source>
        <dbReference type="EMBL" id="APG28262.1"/>
    </source>
</evidence>
<dbReference type="GO" id="GO:0032259">
    <property type="term" value="P:methylation"/>
    <property type="evidence" value="ECO:0007669"/>
    <property type="project" value="UniProtKB-KW"/>
</dbReference>
<keyword evidence="1" id="KW-0489">Methyltransferase</keyword>
<keyword evidence="2" id="KW-0808">Transferase</keyword>
<keyword evidence="3" id="KW-0949">S-adenosyl-L-methionine</keyword>
<evidence type="ECO:0000256" key="3">
    <source>
        <dbReference type="ARBA" id="ARBA00022691"/>
    </source>
</evidence>
<evidence type="ECO:0000256" key="2">
    <source>
        <dbReference type="ARBA" id="ARBA00022679"/>
    </source>
</evidence>
<dbReference type="RefSeq" id="WP_072284259.1">
    <property type="nucleotide sequence ID" value="NZ_CP015519.1"/>
</dbReference>